<dbReference type="PANTHER" id="PTHR22930">
    <property type="match status" value="1"/>
</dbReference>
<evidence type="ECO:0000256" key="5">
    <source>
        <dbReference type="ARBA" id="ARBA00022723"/>
    </source>
</evidence>
<evidence type="ECO:0000259" key="8">
    <source>
        <dbReference type="Pfam" id="PF13359"/>
    </source>
</evidence>
<comment type="subcellular location">
    <subcellularLocation>
        <location evidence="2">Nucleus</location>
    </subcellularLocation>
</comment>
<evidence type="ECO:0000256" key="7">
    <source>
        <dbReference type="ARBA" id="ARBA00023242"/>
    </source>
</evidence>
<name>A0AAD4P0T0_PERFH</name>
<comment type="caution">
    <text evidence="9">The sequence shown here is derived from an EMBL/GenBank/DDBJ whole genome shotgun (WGS) entry which is preliminary data.</text>
</comment>
<organism evidence="9 10">
    <name type="scientific">Perilla frutescens var. hirtella</name>
    <name type="common">Perilla citriodora</name>
    <name type="synonym">Perilla setoyensis</name>
    <dbReference type="NCBI Taxonomy" id="608512"/>
    <lineage>
        <taxon>Eukaryota</taxon>
        <taxon>Viridiplantae</taxon>
        <taxon>Streptophyta</taxon>
        <taxon>Embryophyta</taxon>
        <taxon>Tracheophyta</taxon>
        <taxon>Spermatophyta</taxon>
        <taxon>Magnoliopsida</taxon>
        <taxon>eudicotyledons</taxon>
        <taxon>Gunneridae</taxon>
        <taxon>Pentapetalae</taxon>
        <taxon>asterids</taxon>
        <taxon>lamiids</taxon>
        <taxon>Lamiales</taxon>
        <taxon>Lamiaceae</taxon>
        <taxon>Nepetoideae</taxon>
        <taxon>Elsholtzieae</taxon>
        <taxon>Perilla</taxon>
    </lineage>
</organism>
<evidence type="ECO:0000256" key="2">
    <source>
        <dbReference type="ARBA" id="ARBA00004123"/>
    </source>
</evidence>
<dbReference type="Proteomes" id="UP001190926">
    <property type="component" value="Unassembled WGS sequence"/>
</dbReference>
<proteinExistence type="inferred from homology"/>
<evidence type="ECO:0000256" key="6">
    <source>
        <dbReference type="ARBA" id="ARBA00022801"/>
    </source>
</evidence>
<dbReference type="PANTHER" id="PTHR22930:SF293">
    <property type="entry name" value="PROTEIN ALP1-LIKE"/>
    <property type="match status" value="1"/>
</dbReference>
<keyword evidence="4" id="KW-0540">Nuclease</keyword>
<dbReference type="EMBL" id="SDAM02001264">
    <property type="protein sequence ID" value="KAH6822384.1"/>
    <property type="molecule type" value="Genomic_DNA"/>
</dbReference>
<feature type="domain" description="DDE Tnp4" evidence="8">
    <location>
        <begin position="1"/>
        <end position="134"/>
    </location>
</feature>
<evidence type="ECO:0000256" key="4">
    <source>
        <dbReference type="ARBA" id="ARBA00022722"/>
    </source>
</evidence>
<reference evidence="9 10" key="1">
    <citation type="journal article" date="2021" name="Nat. Commun.">
        <title>Incipient diploidization of the medicinal plant Perilla within 10,000 years.</title>
        <authorList>
            <person name="Zhang Y."/>
            <person name="Shen Q."/>
            <person name="Leng L."/>
            <person name="Zhang D."/>
            <person name="Chen S."/>
            <person name="Shi Y."/>
            <person name="Ning Z."/>
            <person name="Chen S."/>
        </authorList>
    </citation>
    <scope>NUCLEOTIDE SEQUENCE [LARGE SCALE GENOMIC DNA]</scope>
    <source>
        <strain evidence="10">cv. PC099</strain>
    </source>
</reference>
<gene>
    <name evidence="9" type="ORF">C2S53_003849</name>
</gene>
<keyword evidence="5" id="KW-0479">Metal-binding</keyword>
<dbReference type="GO" id="GO:0005634">
    <property type="term" value="C:nucleus"/>
    <property type="evidence" value="ECO:0007669"/>
    <property type="project" value="UniProtKB-SubCell"/>
</dbReference>
<dbReference type="InterPro" id="IPR027806">
    <property type="entry name" value="HARBI1_dom"/>
</dbReference>
<dbReference type="AlphaFoldDB" id="A0AAD4P0T0"/>
<dbReference type="GO" id="GO:0016787">
    <property type="term" value="F:hydrolase activity"/>
    <property type="evidence" value="ECO:0007669"/>
    <property type="project" value="UniProtKB-KW"/>
</dbReference>
<protein>
    <recommendedName>
        <fullName evidence="8">DDE Tnp4 domain-containing protein</fullName>
    </recommendedName>
</protein>
<sequence>MLAVCDQNMNYVYVLTGWEGSAADSRVLCDVITRSNGLKVSTGNYYLCDGGYTNANGFLAPHRGVRYHLQEWDGASSGPINHQEYFNLKHAKARNVIERSFGLLKGRWTILRSTSFYPIKVQNRIIMACCLLHNFIHTDMPYDPLESTIPEDWTNNASHVQLDEDFIDQVESSQQWNNWRDSLALNMYNEWRA</sequence>
<dbReference type="InterPro" id="IPR045249">
    <property type="entry name" value="HARBI1-like"/>
</dbReference>
<keyword evidence="6" id="KW-0378">Hydrolase</keyword>
<comment type="cofactor">
    <cofactor evidence="1">
        <name>a divalent metal cation</name>
        <dbReference type="ChEBI" id="CHEBI:60240"/>
    </cofactor>
</comment>
<keyword evidence="7" id="KW-0539">Nucleus</keyword>
<keyword evidence="10" id="KW-1185">Reference proteome</keyword>
<dbReference type="GO" id="GO:0004518">
    <property type="term" value="F:nuclease activity"/>
    <property type="evidence" value="ECO:0007669"/>
    <property type="project" value="UniProtKB-KW"/>
</dbReference>
<evidence type="ECO:0000256" key="3">
    <source>
        <dbReference type="ARBA" id="ARBA00006958"/>
    </source>
</evidence>
<dbReference type="Pfam" id="PF13359">
    <property type="entry name" value="DDE_Tnp_4"/>
    <property type="match status" value="1"/>
</dbReference>
<dbReference type="GO" id="GO:0046872">
    <property type="term" value="F:metal ion binding"/>
    <property type="evidence" value="ECO:0007669"/>
    <property type="project" value="UniProtKB-KW"/>
</dbReference>
<accession>A0AAD4P0T0</accession>
<evidence type="ECO:0000256" key="1">
    <source>
        <dbReference type="ARBA" id="ARBA00001968"/>
    </source>
</evidence>
<comment type="similarity">
    <text evidence="3">Belongs to the HARBI1 family.</text>
</comment>
<evidence type="ECO:0000313" key="10">
    <source>
        <dbReference type="Proteomes" id="UP001190926"/>
    </source>
</evidence>
<evidence type="ECO:0000313" key="9">
    <source>
        <dbReference type="EMBL" id="KAH6822384.1"/>
    </source>
</evidence>